<dbReference type="Gene3D" id="3.60.15.10">
    <property type="entry name" value="Ribonuclease Z/Hydroxyacylglutathione hydrolase-like"/>
    <property type="match status" value="1"/>
</dbReference>
<dbReference type="EMBL" id="KZ613496">
    <property type="protein sequence ID" value="PMD18116.1"/>
    <property type="molecule type" value="Genomic_DNA"/>
</dbReference>
<keyword evidence="5" id="KW-0862">Zinc</keyword>
<organism evidence="6 7">
    <name type="scientific">Hyaloscypha hepaticicola</name>
    <dbReference type="NCBI Taxonomy" id="2082293"/>
    <lineage>
        <taxon>Eukaryota</taxon>
        <taxon>Fungi</taxon>
        <taxon>Dikarya</taxon>
        <taxon>Ascomycota</taxon>
        <taxon>Pezizomycotina</taxon>
        <taxon>Leotiomycetes</taxon>
        <taxon>Helotiales</taxon>
        <taxon>Hyaloscyphaceae</taxon>
        <taxon>Hyaloscypha</taxon>
    </lineage>
</organism>
<dbReference type="PANTHER" id="PTHR42978">
    <property type="entry name" value="QUORUM-QUENCHING LACTONASE YTNP-RELATED-RELATED"/>
    <property type="match status" value="1"/>
</dbReference>
<dbReference type="InterPro" id="IPR036866">
    <property type="entry name" value="RibonucZ/Hydroxyglut_hydro"/>
</dbReference>
<evidence type="ECO:0000256" key="3">
    <source>
        <dbReference type="ARBA" id="ARBA00022723"/>
    </source>
</evidence>
<sequence>MLPQPGGDEQAYVEIKPFETGFMTTPSATLIENAKGRSMATSWRFLLKHSKTNTSFWFDMGISHDLSVYPPQIQDLHKHFKPTPSKTSIEEDTLSGGISPQDIKHVITSHAHWDHIHPLPPTFTAASMIVGPGSTAHCAPGYPSSPTSKFDGRIWDASLRSFPLTELPPPSSPVWKPIGPFPQTYDFFSDGSFYLINAPGHMPGNLAGLARVRTRETGKWKWVLLGGDCAHCNLFTYCPEAPFGRVPEALFPSGTLHECNEEAREVIRRIAECKRKEGDGLFVWYAHGDILEGAWEL</sequence>
<accession>A0A2J6PW28</accession>
<gene>
    <name evidence="6" type="ORF">NA56DRAFT_672568</name>
</gene>
<evidence type="ECO:0000313" key="7">
    <source>
        <dbReference type="Proteomes" id="UP000235672"/>
    </source>
</evidence>
<dbReference type="InterPro" id="IPR051013">
    <property type="entry name" value="MBL_superfamily_lactonases"/>
</dbReference>
<evidence type="ECO:0000313" key="6">
    <source>
        <dbReference type="EMBL" id="PMD18116.1"/>
    </source>
</evidence>
<reference evidence="6 7" key="1">
    <citation type="submission" date="2016-05" db="EMBL/GenBank/DDBJ databases">
        <title>A degradative enzymes factory behind the ericoid mycorrhizal symbiosis.</title>
        <authorList>
            <consortium name="DOE Joint Genome Institute"/>
            <person name="Martino E."/>
            <person name="Morin E."/>
            <person name="Grelet G."/>
            <person name="Kuo A."/>
            <person name="Kohler A."/>
            <person name="Daghino S."/>
            <person name="Barry K."/>
            <person name="Choi C."/>
            <person name="Cichocki N."/>
            <person name="Clum A."/>
            <person name="Copeland A."/>
            <person name="Hainaut M."/>
            <person name="Haridas S."/>
            <person name="Labutti K."/>
            <person name="Lindquist E."/>
            <person name="Lipzen A."/>
            <person name="Khouja H.-R."/>
            <person name="Murat C."/>
            <person name="Ohm R."/>
            <person name="Olson A."/>
            <person name="Spatafora J."/>
            <person name="Veneault-Fourrey C."/>
            <person name="Henrissat B."/>
            <person name="Grigoriev I."/>
            <person name="Martin F."/>
            <person name="Perotto S."/>
        </authorList>
    </citation>
    <scope>NUCLEOTIDE SEQUENCE [LARGE SCALE GENOMIC DNA]</scope>
    <source>
        <strain evidence="6 7">UAMH 7357</strain>
    </source>
</reference>
<dbReference type="OrthoDB" id="10250730at2759"/>
<dbReference type="CDD" id="cd07730">
    <property type="entry name" value="metallo-hydrolase-like_MBL-fold"/>
    <property type="match status" value="1"/>
</dbReference>
<dbReference type="Proteomes" id="UP000235672">
    <property type="component" value="Unassembled WGS sequence"/>
</dbReference>
<evidence type="ECO:0000256" key="4">
    <source>
        <dbReference type="ARBA" id="ARBA00022801"/>
    </source>
</evidence>
<proteinExistence type="inferred from homology"/>
<name>A0A2J6PW28_9HELO</name>
<keyword evidence="3" id="KW-0479">Metal-binding</keyword>
<comment type="similarity">
    <text evidence="2">Belongs to the metallo-beta-lactamase superfamily.</text>
</comment>
<evidence type="ECO:0000256" key="5">
    <source>
        <dbReference type="ARBA" id="ARBA00022833"/>
    </source>
</evidence>
<keyword evidence="7" id="KW-1185">Reference proteome</keyword>
<dbReference type="GO" id="GO:0046872">
    <property type="term" value="F:metal ion binding"/>
    <property type="evidence" value="ECO:0007669"/>
    <property type="project" value="UniProtKB-KW"/>
</dbReference>
<protein>
    <submittedName>
        <fullName evidence="6">Metallo-beta-lactamase superfamily protein</fullName>
    </submittedName>
</protein>
<dbReference type="GO" id="GO:0016787">
    <property type="term" value="F:hydrolase activity"/>
    <property type="evidence" value="ECO:0007669"/>
    <property type="project" value="UniProtKB-KW"/>
</dbReference>
<dbReference type="PANTHER" id="PTHR42978:SF2">
    <property type="entry name" value="102 KBASES UNSTABLE REGION: FROM 1 TO 119443"/>
    <property type="match status" value="1"/>
</dbReference>
<dbReference type="SUPFAM" id="SSF56281">
    <property type="entry name" value="Metallo-hydrolase/oxidoreductase"/>
    <property type="match status" value="1"/>
</dbReference>
<comment type="cofactor">
    <cofactor evidence="1">
        <name>Zn(2+)</name>
        <dbReference type="ChEBI" id="CHEBI:29105"/>
    </cofactor>
</comment>
<evidence type="ECO:0000256" key="1">
    <source>
        <dbReference type="ARBA" id="ARBA00001947"/>
    </source>
</evidence>
<dbReference type="AlphaFoldDB" id="A0A2J6PW28"/>
<evidence type="ECO:0000256" key="2">
    <source>
        <dbReference type="ARBA" id="ARBA00007749"/>
    </source>
</evidence>
<keyword evidence="4" id="KW-0378">Hydrolase</keyword>
<dbReference type="STRING" id="1745343.A0A2J6PW28"/>